<dbReference type="CDD" id="cd04301">
    <property type="entry name" value="NAT_SF"/>
    <property type="match status" value="1"/>
</dbReference>
<evidence type="ECO:0000313" key="3">
    <source>
        <dbReference type="Proteomes" id="UP001595772"/>
    </source>
</evidence>
<dbReference type="RefSeq" id="WP_379498041.1">
    <property type="nucleotide sequence ID" value="NZ_JBHSAO010000016.1"/>
</dbReference>
<organism evidence="2 3">
    <name type="scientific">Oceanobacillus longus</name>
    <dbReference type="NCBI Taxonomy" id="930120"/>
    <lineage>
        <taxon>Bacteria</taxon>
        <taxon>Bacillati</taxon>
        <taxon>Bacillota</taxon>
        <taxon>Bacilli</taxon>
        <taxon>Bacillales</taxon>
        <taxon>Bacillaceae</taxon>
        <taxon>Oceanobacillus</taxon>
    </lineage>
</organism>
<reference evidence="3" key="1">
    <citation type="journal article" date="2019" name="Int. J. Syst. Evol. Microbiol.">
        <title>The Global Catalogue of Microorganisms (GCM) 10K type strain sequencing project: providing services to taxonomists for standard genome sequencing and annotation.</title>
        <authorList>
            <consortium name="The Broad Institute Genomics Platform"/>
            <consortium name="The Broad Institute Genome Sequencing Center for Infectious Disease"/>
            <person name="Wu L."/>
            <person name="Ma J."/>
        </authorList>
    </citation>
    <scope>NUCLEOTIDE SEQUENCE [LARGE SCALE GENOMIC DNA]</scope>
    <source>
        <strain evidence="3">IBRC-M 10703</strain>
    </source>
</reference>
<dbReference type="Proteomes" id="UP001595772">
    <property type="component" value="Unassembled WGS sequence"/>
</dbReference>
<dbReference type="Pfam" id="PF13302">
    <property type="entry name" value="Acetyltransf_3"/>
    <property type="match status" value="1"/>
</dbReference>
<dbReference type="SUPFAM" id="SSF55729">
    <property type="entry name" value="Acyl-CoA N-acyltransferases (Nat)"/>
    <property type="match status" value="1"/>
</dbReference>
<name>A0ABV8H087_9BACI</name>
<evidence type="ECO:0000313" key="2">
    <source>
        <dbReference type="EMBL" id="MFC4025550.1"/>
    </source>
</evidence>
<dbReference type="PROSITE" id="PS51186">
    <property type="entry name" value="GNAT"/>
    <property type="match status" value="1"/>
</dbReference>
<proteinExistence type="predicted"/>
<gene>
    <name evidence="2" type="ORF">ACFOUV_17360</name>
</gene>
<accession>A0ABV8H087</accession>
<dbReference type="PANTHER" id="PTHR43415:SF5">
    <property type="entry name" value="ACETYLTRANSFERASE"/>
    <property type="match status" value="1"/>
</dbReference>
<keyword evidence="3" id="KW-1185">Reference proteome</keyword>
<evidence type="ECO:0000259" key="1">
    <source>
        <dbReference type="PROSITE" id="PS51186"/>
    </source>
</evidence>
<keyword evidence="2" id="KW-0808">Transferase</keyword>
<dbReference type="EMBL" id="JBHSAO010000016">
    <property type="protein sequence ID" value="MFC4025550.1"/>
    <property type="molecule type" value="Genomic_DNA"/>
</dbReference>
<dbReference type="InterPro" id="IPR000182">
    <property type="entry name" value="GNAT_dom"/>
</dbReference>
<comment type="caution">
    <text evidence="2">The sequence shown here is derived from an EMBL/GenBank/DDBJ whole genome shotgun (WGS) entry which is preliminary data.</text>
</comment>
<keyword evidence="2" id="KW-0012">Acyltransferase</keyword>
<dbReference type="InterPro" id="IPR016181">
    <property type="entry name" value="Acyl_CoA_acyltransferase"/>
</dbReference>
<dbReference type="GO" id="GO:0016746">
    <property type="term" value="F:acyltransferase activity"/>
    <property type="evidence" value="ECO:0007669"/>
    <property type="project" value="UniProtKB-KW"/>
</dbReference>
<sequence length="185" mass="21254">MIQLEYFETSDFQQLINWIETPELLRQWGGPAFDFPLTVNQLEKYMENANSDSSDTLVYKVVDKETEAVIGHISLGRIDRKNRSARIGKVLVGDKNARGKGIGEQMIKQILTIAFDELCLHRISLGVYDFNVAAISCYEKVGFIKEGLLRDSAKNGDEYWSSWEMSVLEKEWMERNGQWVSLPPR</sequence>
<dbReference type="EC" id="2.3.-.-" evidence="2"/>
<feature type="domain" description="N-acetyltransferase" evidence="1">
    <location>
        <begin position="2"/>
        <end position="166"/>
    </location>
</feature>
<protein>
    <submittedName>
        <fullName evidence="2">GNAT family N-acetyltransferase</fullName>
        <ecNumber evidence="2">2.3.-.-</ecNumber>
    </submittedName>
</protein>
<dbReference type="Gene3D" id="3.40.630.30">
    <property type="match status" value="1"/>
</dbReference>
<dbReference type="PANTHER" id="PTHR43415">
    <property type="entry name" value="SPERMIDINE N(1)-ACETYLTRANSFERASE"/>
    <property type="match status" value="1"/>
</dbReference>